<dbReference type="Pfam" id="PF00196">
    <property type="entry name" value="GerE"/>
    <property type="match status" value="1"/>
</dbReference>
<dbReference type="EMBL" id="CP080096">
    <property type="protein sequence ID" value="QYD72078.1"/>
    <property type="molecule type" value="Genomic_DNA"/>
</dbReference>
<dbReference type="Proteomes" id="UP000826462">
    <property type="component" value="Chromosome 2"/>
</dbReference>
<dbReference type="CDD" id="cd17535">
    <property type="entry name" value="REC_NarL-like"/>
    <property type="match status" value="1"/>
</dbReference>
<dbReference type="PRINTS" id="PR00038">
    <property type="entry name" value="HTHLUXR"/>
</dbReference>
<dbReference type="InterPro" id="IPR000792">
    <property type="entry name" value="Tscrpt_reg_LuxR_C"/>
</dbReference>
<keyword evidence="7" id="KW-1185">Reference proteome</keyword>
<reference evidence="6 7" key="1">
    <citation type="submission" date="2021-07" db="EMBL/GenBank/DDBJ databases">
        <title>Paraburkholderia edwinii protects Aspergillus sp. from phenazines by acting as a toxin sponge.</title>
        <authorList>
            <person name="Dahlstrom K.M."/>
            <person name="Newman D.K."/>
        </authorList>
    </citation>
    <scope>NUCLEOTIDE SEQUENCE [LARGE SCALE GENOMIC DNA]</scope>
    <source>
        <strain evidence="6 7">Pe01</strain>
    </source>
</reference>
<dbReference type="PROSITE" id="PS50043">
    <property type="entry name" value="HTH_LUXR_2"/>
    <property type="match status" value="1"/>
</dbReference>
<dbReference type="SUPFAM" id="SSF52172">
    <property type="entry name" value="CheY-like"/>
    <property type="match status" value="1"/>
</dbReference>
<evidence type="ECO:0000256" key="1">
    <source>
        <dbReference type="ARBA" id="ARBA00022553"/>
    </source>
</evidence>
<dbReference type="InterPro" id="IPR036388">
    <property type="entry name" value="WH-like_DNA-bd_sf"/>
</dbReference>
<protein>
    <submittedName>
        <fullName evidence="6">Response regulator transcription factor</fullName>
    </submittedName>
</protein>
<dbReference type="PANTHER" id="PTHR43214">
    <property type="entry name" value="TWO-COMPONENT RESPONSE REGULATOR"/>
    <property type="match status" value="1"/>
</dbReference>
<keyword evidence="1 3" id="KW-0597">Phosphoprotein</keyword>
<evidence type="ECO:0000313" key="6">
    <source>
        <dbReference type="EMBL" id="QYD72078.1"/>
    </source>
</evidence>
<evidence type="ECO:0000259" key="4">
    <source>
        <dbReference type="PROSITE" id="PS50043"/>
    </source>
</evidence>
<dbReference type="Gene3D" id="1.10.10.10">
    <property type="entry name" value="Winged helix-like DNA-binding domain superfamily/Winged helix DNA-binding domain"/>
    <property type="match status" value="1"/>
</dbReference>
<accession>A0ABX8UST6</accession>
<dbReference type="SMART" id="SM00448">
    <property type="entry name" value="REC"/>
    <property type="match status" value="1"/>
</dbReference>
<feature type="domain" description="HTH luxR-type" evidence="4">
    <location>
        <begin position="160"/>
        <end position="225"/>
    </location>
</feature>
<dbReference type="CDD" id="cd06170">
    <property type="entry name" value="LuxR_C_like"/>
    <property type="match status" value="1"/>
</dbReference>
<evidence type="ECO:0000256" key="3">
    <source>
        <dbReference type="PROSITE-ProRule" id="PRU00169"/>
    </source>
</evidence>
<dbReference type="InterPro" id="IPR001789">
    <property type="entry name" value="Sig_transdc_resp-reg_receiver"/>
</dbReference>
<evidence type="ECO:0000259" key="5">
    <source>
        <dbReference type="PROSITE" id="PS50110"/>
    </source>
</evidence>
<organism evidence="6 7">
    <name type="scientific">Paraburkholderia edwinii</name>
    <dbReference type="NCBI Taxonomy" id="2861782"/>
    <lineage>
        <taxon>Bacteria</taxon>
        <taxon>Pseudomonadati</taxon>
        <taxon>Pseudomonadota</taxon>
        <taxon>Betaproteobacteria</taxon>
        <taxon>Burkholderiales</taxon>
        <taxon>Burkholderiaceae</taxon>
        <taxon>Paraburkholderia</taxon>
    </lineage>
</organism>
<keyword evidence="2" id="KW-0238">DNA-binding</keyword>
<proteinExistence type="predicted"/>
<dbReference type="Pfam" id="PF00072">
    <property type="entry name" value="Response_reg"/>
    <property type="match status" value="1"/>
</dbReference>
<sequence>MSMCVHSNSPLIRETRIAIADDHPVIRHAVASAISRIAGMRIAASVASGTELLDALQTGEWHLIVTDLLMYGEQADRDGLHLVTRLKRLYPAIPLMVFTMVQNRDILHELDQMQVAGIVSKSESIGVFMEAVLDVAVHRQPFRSASVQDILRGPDIATLDPVVRSSLTARELEVIRLYGAGLSLTEIAARLNRSISTVATQKSKAMRKLGIETNADMIRYAQANRLIQ</sequence>
<feature type="modified residue" description="4-aspartylphosphate" evidence="3">
    <location>
        <position position="67"/>
    </location>
</feature>
<dbReference type="PANTHER" id="PTHR43214:SF17">
    <property type="entry name" value="TRANSCRIPTIONAL REGULATORY PROTEIN RCSB"/>
    <property type="match status" value="1"/>
</dbReference>
<dbReference type="InterPro" id="IPR011006">
    <property type="entry name" value="CheY-like_superfamily"/>
</dbReference>
<evidence type="ECO:0000313" key="7">
    <source>
        <dbReference type="Proteomes" id="UP000826462"/>
    </source>
</evidence>
<dbReference type="InterPro" id="IPR016032">
    <property type="entry name" value="Sig_transdc_resp-reg_C-effctor"/>
</dbReference>
<evidence type="ECO:0000256" key="2">
    <source>
        <dbReference type="ARBA" id="ARBA00023125"/>
    </source>
</evidence>
<dbReference type="InterPro" id="IPR058245">
    <property type="entry name" value="NreC/VraR/RcsB-like_REC"/>
</dbReference>
<gene>
    <name evidence="6" type="ORF">KZJ38_34590</name>
</gene>
<dbReference type="PROSITE" id="PS50110">
    <property type="entry name" value="RESPONSE_REGULATORY"/>
    <property type="match status" value="1"/>
</dbReference>
<dbReference type="SMART" id="SM00421">
    <property type="entry name" value="HTH_LUXR"/>
    <property type="match status" value="1"/>
</dbReference>
<dbReference type="SUPFAM" id="SSF46894">
    <property type="entry name" value="C-terminal effector domain of the bipartite response regulators"/>
    <property type="match status" value="1"/>
</dbReference>
<dbReference type="Gene3D" id="3.40.50.2300">
    <property type="match status" value="1"/>
</dbReference>
<dbReference type="InterPro" id="IPR039420">
    <property type="entry name" value="WalR-like"/>
</dbReference>
<feature type="domain" description="Response regulatory" evidence="5">
    <location>
        <begin position="16"/>
        <end position="136"/>
    </location>
</feature>
<name>A0ABX8UST6_9BURK</name>